<feature type="region of interest" description="Disordered" evidence="7">
    <location>
        <begin position="460"/>
        <end position="495"/>
    </location>
</feature>
<keyword evidence="4" id="KW-0645">Protease</keyword>
<dbReference type="InterPro" id="IPR058348">
    <property type="entry name" value="DUF8035"/>
</dbReference>
<protein>
    <recommendedName>
        <fullName evidence="2">carboxypeptidase C</fullName>
        <ecNumber evidence="2">3.4.16.5</ecNumber>
    </recommendedName>
</protein>
<evidence type="ECO:0000259" key="8">
    <source>
        <dbReference type="Pfam" id="PF26118"/>
    </source>
</evidence>
<comment type="caution">
    <text evidence="9">The sequence shown here is derived from an EMBL/GenBank/DDBJ whole genome shotgun (WGS) entry which is preliminary data.</text>
</comment>
<feature type="compositionally biased region" description="Low complexity" evidence="7">
    <location>
        <begin position="219"/>
        <end position="238"/>
    </location>
</feature>
<evidence type="ECO:0000256" key="1">
    <source>
        <dbReference type="ARBA" id="ARBA00009431"/>
    </source>
</evidence>
<evidence type="ECO:0000256" key="4">
    <source>
        <dbReference type="ARBA" id="ARBA00022670"/>
    </source>
</evidence>
<dbReference type="GO" id="GO:0004185">
    <property type="term" value="F:serine-type carboxypeptidase activity"/>
    <property type="evidence" value="ECO:0007669"/>
    <property type="project" value="UniProtKB-EC"/>
</dbReference>
<feature type="region of interest" description="Disordered" evidence="7">
    <location>
        <begin position="22"/>
        <end position="247"/>
    </location>
</feature>
<evidence type="ECO:0000256" key="5">
    <source>
        <dbReference type="ARBA" id="ARBA00022801"/>
    </source>
</evidence>
<evidence type="ECO:0000256" key="3">
    <source>
        <dbReference type="ARBA" id="ARBA00022645"/>
    </source>
</evidence>
<feature type="compositionally biased region" description="Basic and acidic residues" evidence="7">
    <location>
        <begin position="173"/>
        <end position="209"/>
    </location>
</feature>
<dbReference type="GO" id="GO:0006508">
    <property type="term" value="P:proteolysis"/>
    <property type="evidence" value="ECO:0007669"/>
    <property type="project" value="UniProtKB-KW"/>
</dbReference>
<keyword evidence="6" id="KW-0325">Glycoprotein</keyword>
<reference evidence="9" key="1">
    <citation type="submission" date="2023-01" db="EMBL/GenBank/DDBJ databases">
        <title>The growth and conidiation of Purpureocillium lavendulum are regulated by nitrogen source and histone H3K14 acetylation.</title>
        <authorList>
            <person name="Tang P."/>
            <person name="Han J."/>
            <person name="Zhang C."/>
            <person name="Tang P."/>
            <person name="Qi F."/>
            <person name="Zhang K."/>
            <person name="Liang L."/>
        </authorList>
    </citation>
    <scope>NUCLEOTIDE SEQUENCE</scope>
    <source>
        <strain evidence="9">YMF1.00683</strain>
    </source>
</reference>
<sequence>MAGERWDRDRFMYERDRVEDDRYYMRGGRSRDHSDERHDRRRYHDDDLVRDRRYYDDEPRFDPRRERAPPEPDYDRRVVMEKERDREYYRDSSPRRPAFLRRQSSLDTYDRRPLRRIYEPREEYPPPARREDIYRDDYRAPPYTPIPLPKTRALPPPRHYRDRGFYDDINVTDPDRYGDEEYRPYPERVREREMVRERERRDRSRESHSTRTRTRRTSSRSSSTSRSSSSAGGTTVRSEYPKKGKTKIPARLVSKRALIDLGYPFVEEGNTVIVQKALGQDNIDELLKLSEEYNKAELEVAAARSSAGAIEERREEFVIPPPVSVVPPPPPPQVVVPPPPAPAPVVVDAAPAIEIVDKTKTVIRESSPARTVTTSTSYDTYPHHHHHHHHHDDLIVGPVVERSRSRSRSGREIRSEIRALERELAHRPRGDLGEREIIRTERLPDGQLVVYEEKVEREVAGPKPPRIEKDKKASRLSLSVEQEQPDPALEMRGMGNPSTFKAGQYTSKQQDDTLCATHGSRQWTGTVDVSNNRRLFYWFFESRNSAKKDPVVLWLNGGPGESTMYGALTDMGACTLIPGANKTEPNPWSWNNNASVLFLEQPAGVGLSMVSDEAHMSSGDEDAAEDFQTFLNIFFTKLFPEKSHLPIHFAAESYGGHYAPTYVKHILE</sequence>
<dbReference type="PANTHER" id="PTHR11802">
    <property type="entry name" value="SERINE PROTEASE FAMILY S10 SERINE CARBOXYPEPTIDASE"/>
    <property type="match status" value="1"/>
</dbReference>
<accession>A0AB34FMY1</accession>
<feature type="compositionally biased region" description="Basic and acidic residues" evidence="7">
    <location>
        <begin position="460"/>
        <end position="473"/>
    </location>
</feature>
<evidence type="ECO:0000313" key="10">
    <source>
        <dbReference type="Proteomes" id="UP001163105"/>
    </source>
</evidence>
<dbReference type="EMBL" id="JAQHRD010000006">
    <property type="protein sequence ID" value="KAJ6439736.1"/>
    <property type="molecule type" value="Genomic_DNA"/>
</dbReference>
<name>A0AB34FMY1_9HYPO</name>
<evidence type="ECO:0000313" key="9">
    <source>
        <dbReference type="EMBL" id="KAJ6439736.1"/>
    </source>
</evidence>
<evidence type="ECO:0000256" key="7">
    <source>
        <dbReference type="SAM" id="MobiDB-lite"/>
    </source>
</evidence>
<keyword evidence="3 9" id="KW-0121">Carboxypeptidase</keyword>
<dbReference type="SUPFAM" id="SSF53474">
    <property type="entry name" value="alpha/beta-Hydrolases"/>
    <property type="match status" value="1"/>
</dbReference>
<proteinExistence type="inferred from homology"/>
<dbReference type="Gene3D" id="3.40.50.1820">
    <property type="entry name" value="alpha/beta hydrolase"/>
    <property type="match status" value="1"/>
</dbReference>
<dbReference type="Pfam" id="PF26118">
    <property type="entry name" value="DUF8035"/>
    <property type="match status" value="1"/>
</dbReference>
<feature type="compositionally biased region" description="Basic and acidic residues" evidence="7">
    <location>
        <begin position="108"/>
        <end position="139"/>
    </location>
</feature>
<feature type="region of interest" description="Disordered" evidence="7">
    <location>
        <begin position="366"/>
        <end position="412"/>
    </location>
</feature>
<dbReference type="PRINTS" id="PR00724">
    <property type="entry name" value="CRBOXYPTASEC"/>
</dbReference>
<dbReference type="Pfam" id="PF00450">
    <property type="entry name" value="Peptidase_S10"/>
    <property type="match status" value="1"/>
</dbReference>
<feature type="compositionally biased region" description="Basic and acidic residues" evidence="7">
    <location>
        <begin position="22"/>
        <end position="94"/>
    </location>
</feature>
<evidence type="ECO:0000256" key="2">
    <source>
        <dbReference type="ARBA" id="ARBA00012446"/>
    </source>
</evidence>
<keyword evidence="5" id="KW-0378">Hydrolase</keyword>
<dbReference type="Proteomes" id="UP001163105">
    <property type="component" value="Unassembled WGS sequence"/>
</dbReference>
<feature type="compositionally biased region" description="Basic and acidic residues" evidence="7">
    <location>
        <begin position="401"/>
        <end position="412"/>
    </location>
</feature>
<dbReference type="GO" id="GO:0000324">
    <property type="term" value="C:fungal-type vacuole"/>
    <property type="evidence" value="ECO:0007669"/>
    <property type="project" value="TreeGrafter"/>
</dbReference>
<dbReference type="InterPro" id="IPR029058">
    <property type="entry name" value="AB_hydrolase_fold"/>
</dbReference>
<dbReference type="PANTHER" id="PTHR11802:SF113">
    <property type="entry name" value="SERINE CARBOXYPEPTIDASE CTSA-4.1"/>
    <property type="match status" value="1"/>
</dbReference>
<feature type="compositionally biased region" description="Polar residues" evidence="7">
    <location>
        <begin position="368"/>
        <end position="379"/>
    </location>
</feature>
<dbReference type="AlphaFoldDB" id="A0AB34FMY1"/>
<dbReference type="InterPro" id="IPR001563">
    <property type="entry name" value="Peptidase_S10"/>
</dbReference>
<comment type="similarity">
    <text evidence="1">Belongs to the peptidase S10 family.</text>
</comment>
<dbReference type="EC" id="3.4.16.5" evidence="2"/>
<evidence type="ECO:0000256" key="6">
    <source>
        <dbReference type="ARBA" id="ARBA00023180"/>
    </source>
</evidence>
<keyword evidence="10" id="KW-1185">Reference proteome</keyword>
<organism evidence="9 10">
    <name type="scientific">Purpureocillium lavendulum</name>
    <dbReference type="NCBI Taxonomy" id="1247861"/>
    <lineage>
        <taxon>Eukaryota</taxon>
        <taxon>Fungi</taxon>
        <taxon>Dikarya</taxon>
        <taxon>Ascomycota</taxon>
        <taxon>Pezizomycotina</taxon>
        <taxon>Sordariomycetes</taxon>
        <taxon>Hypocreomycetidae</taxon>
        <taxon>Hypocreales</taxon>
        <taxon>Ophiocordycipitaceae</taxon>
        <taxon>Purpureocillium</taxon>
    </lineage>
</organism>
<feature type="domain" description="DUF8035" evidence="8">
    <location>
        <begin position="242"/>
        <end position="295"/>
    </location>
</feature>
<gene>
    <name evidence="9" type="ORF">O9K51_07627</name>
</gene>